<evidence type="ECO:0000256" key="1">
    <source>
        <dbReference type="SAM" id="MobiDB-lite"/>
    </source>
</evidence>
<reference evidence="2 3" key="1">
    <citation type="submission" date="2018-06" db="EMBL/GenBank/DDBJ databases">
        <title>Genomic Encyclopedia of Archaeal and Bacterial Type Strains, Phase II (KMG-II): from individual species to whole genera.</title>
        <authorList>
            <person name="Goeker M."/>
        </authorList>
    </citation>
    <scope>NUCLEOTIDE SEQUENCE [LARGE SCALE GENOMIC DNA]</scope>
    <source>
        <strain evidence="2 3">DSM 13087</strain>
    </source>
</reference>
<keyword evidence="3" id="KW-1185">Reference proteome</keyword>
<comment type="caution">
    <text evidence="2">The sequence shown here is derived from an EMBL/GenBank/DDBJ whole genome shotgun (WGS) entry which is preliminary data.</text>
</comment>
<dbReference type="AlphaFoldDB" id="A0A2W7QMC8"/>
<organism evidence="2 3">
    <name type="scientific">Roseinatronobacter thiooxidans</name>
    <dbReference type="NCBI Taxonomy" id="121821"/>
    <lineage>
        <taxon>Bacteria</taxon>
        <taxon>Pseudomonadati</taxon>
        <taxon>Pseudomonadota</taxon>
        <taxon>Alphaproteobacteria</taxon>
        <taxon>Rhodobacterales</taxon>
        <taxon>Paracoccaceae</taxon>
        <taxon>Roseinatronobacter</taxon>
    </lineage>
</organism>
<dbReference type="RefSeq" id="WP_143079898.1">
    <property type="nucleotide sequence ID" value="NZ_MEHT01000015.1"/>
</dbReference>
<protein>
    <submittedName>
        <fullName evidence="2">Uncharacterized protein</fullName>
    </submittedName>
</protein>
<dbReference type="EMBL" id="QKZQ01000013">
    <property type="protein sequence ID" value="PZX39585.1"/>
    <property type="molecule type" value="Genomic_DNA"/>
</dbReference>
<feature type="region of interest" description="Disordered" evidence="1">
    <location>
        <begin position="1"/>
        <end position="29"/>
    </location>
</feature>
<name>A0A2W7QMC8_9RHOB</name>
<evidence type="ECO:0000313" key="2">
    <source>
        <dbReference type="EMBL" id="PZX39585.1"/>
    </source>
</evidence>
<dbReference type="Proteomes" id="UP000249364">
    <property type="component" value="Unassembled WGS sequence"/>
</dbReference>
<proteinExistence type="predicted"/>
<evidence type="ECO:0000313" key="3">
    <source>
        <dbReference type="Proteomes" id="UP000249364"/>
    </source>
</evidence>
<feature type="compositionally biased region" description="Polar residues" evidence="1">
    <location>
        <begin position="18"/>
        <end position="27"/>
    </location>
</feature>
<accession>A0A2W7QMC8</accession>
<gene>
    <name evidence="2" type="ORF">LY56_02756</name>
</gene>
<sequence length="99" mass="10869">MNKGPPKRAFVGLERTENSGGFLNNSGRAEPDRIQIIQLEPDRVHPDRACNPACWNIPGHDGTEDFAGWAATCELAALHPQLKAKAVGRRAHGDYHSQE</sequence>